<evidence type="ECO:0000256" key="2">
    <source>
        <dbReference type="ARBA" id="ARBA00017657"/>
    </source>
</evidence>
<dbReference type="Proteomes" id="UP001295444">
    <property type="component" value="Chromosome 03"/>
</dbReference>
<proteinExistence type="inferred from homology"/>
<keyword evidence="4" id="KW-1185">Reference proteome</keyword>
<reference evidence="3" key="1">
    <citation type="submission" date="2022-03" db="EMBL/GenBank/DDBJ databases">
        <authorList>
            <person name="Alioto T."/>
            <person name="Alioto T."/>
            <person name="Gomez Garrido J."/>
        </authorList>
    </citation>
    <scope>NUCLEOTIDE SEQUENCE</scope>
</reference>
<evidence type="ECO:0000256" key="1">
    <source>
        <dbReference type="ARBA" id="ARBA00009952"/>
    </source>
</evidence>
<accession>A0AAD1RMV9</accession>
<dbReference type="PANTHER" id="PTHR21096">
    <property type="entry name" value="PROTEIN FAM136A"/>
    <property type="match status" value="1"/>
</dbReference>
<dbReference type="Pfam" id="PF05811">
    <property type="entry name" value="DUF842"/>
    <property type="match status" value="1"/>
</dbReference>
<evidence type="ECO:0000313" key="4">
    <source>
        <dbReference type="Proteomes" id="UP001295444"/>
    </source>
</evidence>
<organism evidence="3 4">
    <name type="scientific">Pelobates cultripes</name>
    <name type="common">Western spadefoot toad</name>
    <dbReference type="NCBI Taxonomy" id="61616"/>
    <lineage>
        <taxon>Eukaryota</taxon>
        <taxon>Metazoa</taxon>
        <taxon>Chordata</taxon>
        <taxon>Craniata</taxon>
        <taxon>Vertebrata</taxon>
        <taxon>Euteleostomi</taxon>
        <taxon>Amphibia</taxon>
        <taxon>Batrachia</taxon>
        <taxon>Anura</taxon>
        <taxon>Pelobatoidea</taxon>
        <taxon>Pelobatidae</taxon>
        <taxon>Pelobates</taxon>
    </lineage>
</organism>
<dbReference type="InterPro" id="IPR008560">
    <property type="entry name" value="DUF842_euk"/>
</dbReference>
<dbReference type="PANTHER" id="PTHR21096:SF0">
    <property type="entry name" value="PROTEIN FAM136A"/>
    <property type="match status" value="1"/>
</dbReference>
<protein>
    <recommendedName>
        <fullName evidence="2">Protein FAM136A</fullName>
    </recommendedName>
</protein>
<dbReference type="EMBL" id="OW240914">
    <property type="protein sequence ID" value="CAH2274710.1"/>
    <property type="molecule type" value="Genomic_DNA"/>
</dbReference>
<dbReference type="GO" id="GO:0005737">
    <property type="term" value="C:cytoplasm"/>
    <property type="evidence" value="ECO:0007669"/>
    <property type="project" value="TreeGrafter"/>
</dbReference>
<sequence length="152" mass="17464">MPLKHMLLYREMAEEQQTRLQNAVDSMVKNLERENIRKMQGRMFRCSAQCCENEGASIQQVHHCIERCHAPLAQAQSLVTSELERFQNRLARCTMHCNDKAKDSFDSGLKEAQVKSQLESCVIKCAEEHMSLIPSLTRKLKDALAEVDKKTQ</sequence>
<gene>
    <name evidence="3" type="ORF">PECUL_23A030555</name>
</gene>
<evidence type="ECO:0000313" key="3">
    <source>
        <dbReference type="EMBL" id="CAH2274710.1"/>
    </source>
</evidence>
<name>A0AAD1RMV9_PELCU</name>
<dbReference type="AlphaFoldDB" id="A0AAD1RMV9"/>
<comment type="similarity">
    <text evidence="1">Belongs to the FAM136 family.</text>
</comment>